<comment type="caution">
    <text evidence="1">The sequence shown here is derived from an EMBL/GenBank/DDBJ whole genome shotgun (WGS) entry which is preliminary data.</text>
</comment>
<sequence length="521" mass="58003">MSYEDSLRSSYLGSATPSQSKAGFAANPMEEMLNRLDEDNDTEPWERYDDGDKPMDWCSWRGLINLGTIFLLLAGLICIFAVLPITTRIKADRKAVEQENNTGWSYNLGGINATGQIAARPRELIDPDTPTDVYTRTGFDGKSWSLAFSDEFNEDGRTFFEGDDPFWEGVDLHYHGTNDFEWYDPSALHTEGGALIITQTQEPIHGLNFKSGMLQSWNKICFWGSMYIEVAVSLPGNNKVGGFWPGIWTFGNLGRAGYTGTTDGTWPYTYDSCDTGILPNQTWLNETGPWAAVNSGGGGSSLSYLPGHRWSSCTCPGYENEHPGPNITIGRNVPEIDIIEAQIEVAKATGQVSQSFQVAPFNGYYRIDNTSVDVSDETITSMNSYWGGQYQQAASYLTDVENDYYRDNSDDFGVFGVESYANENTRDDNYITWVANGKPSWTLPAEAIGPDAGADIGRRLISEEPMYLIMNFDYVRVWINDDYGGVGCSPSHRPTAKYINDHIDVYSEQVSLISILLIWQG</sequence>
<organism evidence="1 2">
    <name type="scientific">Naganishia onofrii</name>
    <dbReference type="NCBI Taxonomy" id="1851511"/>
    <lineage>
        <taxon>Eukaryota</taxon>
        <taxon>Fungi</taxon>
        <taxon>Dikarya</taxon>
        <taxon>Basidiomycota</taxon>
        <taxon>Agaricomycotina</taxon>
        <taxon>Tremellomycetes</taxon>
        <taxon>Filobasidiales</taxon>
        <taxon>Filobasidiaceae</taxon>
        <taxon>Naganishia</taxon>
    </lineage>
</organism>
<reference evidence="1" key="1">
    <citation type="submission" date="2023-04" db="EMBL/GenBank/DDBJ databases">
        <title>Draft Genome sequencing of Naganishia species isolated from polar environments using Oxford Nanopore Technology.</title>
        <authorList>
            <person name="Leo P."/>
            <person name="Venkateswaran K."/>
        </authorList>
    </citation>
    <scope>NUCLEOTIDE SEQUENCE</scope>
    <source>
        <strain evidence="1">DBVPG 5303</strain>
    </source>
</reference>
<accession>A0ACC2XXG0</accession>
<keyword evidence="2" id="KW-1185">Reference proteome</keyword>
<proteinExistence type="predicted"/>
<evidence type="ECO:0000313" key="1">
    <source>
        <dbReference type="EMBL" id="KAJ9128037.1"/>
    </source>
</evidence>
<protein>
    <submittedName>
        <fullName evidence="1">Uncharacterized protein</fullName>
    </submittedName>
</protein>
<evidence type="ECO:0000313" key="2">
    <source>
        <dbReference type="Proteomes" id="UP001234202"/>
    </source>
</evidence>
<dbReference type="Proteomes" id="UP001234202">
    <property type="component" value="Unassembled WGS sequence"/>
</dbReference>
<dbReference type="EMBL" id="JASBWV010000001">
    <property type="protein sequence ID" value="KAJ9128037.1"/>
    <property type="molecule type" value="Genomic_DNA"/>
</dbReference>
<name>A0ACC2XXG0_9TREE</name>
<gene>
    <name evidence="1" type="ORF">QFC24_000328</name>
</gene>